<evidence type="ECO:0000259" key="3">
    <source>
        <dbReference type="Pfam" id="PF13100"/>
    </source>
</evidence>
<feature type="compositionally biased region" description="Basic and acidic residues" evidence="1">
    <location>
        <begin position="727"/>
        <end position="736"/>
    </location>
</feature>
<evidence type="ECO:0000256" key="1">
    <source>
        <dbReference type="SAM" id="MobiDB-lite"/>
    </source>
</evidence>
<dbReference type="AlphaFoldDB" id="A0A380BTR3"/>
<keyword evidence="2" id="KW-0732">Signal</keyword>
<dbReference type="Pfam" id="PF13100">
    <property type="entry name" value="OstA_2"/>
    <property type="match status" value="1"/>
</dbReference>
<gene>
    <name evidence="4" type="ORF">NCTC11388_01701</name>
</gene>
<name>A0A380BTR3_SPHSI</name>
<accession>A0A380BTR3</accession>
<dbReference type="Proteomes" id="UP000254893">
    <property type="component" value="Unassembled WGS sequence"/>
</dbReference>
<organism evidence="4 5">
    <name type="scientific">Sphingobacterium spiritivorum</name>
    <name type="common">Flavobacterium spiritivorum</name>
    <dbReference type="NCBI Taxonomy" id="258"/>
    <lineage>
        <taxon>Bacteria</taxon>
        <taxon>Pseudomonadati</taxon>
        <taxon>Bacteroidota</taxon>
        <taxon>Sphingobacteriia</taxon>
        <taxon>Sphingobacteriales</taxon>
        <taxon>Sphingobacteriaceae</taxon>
        <taxon>Sphingobacterium</taxon>
    </lineage>
</organism>
<feature type="chain" id="PRO_5016896621" evidence="2">
    <location>
        <begin position="26"/>
        <end position="803"/>
    </location>
</feature>
<proteinExistence type="predicted"/>
<evidence type="ECO:0000256" key="2">
    <source>
        <dbReference type="SAM" id="SignalP"/>
    </source>
</evidence>
<evidence type="ECO:0000313" key="5">
    <source>
        <dbReference type="Proteomes" id="UP000254893"/>
    </source>
</evidence>
<feature type="compositionally biased region" description="Basic and acidic residues" evidence="1">
    <location>
        <begin position="317"/>
        <end position="345"/>
    </location>
</feature>
<feature type="region of interest" description="Disordered" evidence="1">
    <location>
        <begin position="727"/>
        <end position="803"/>
    </location>
</feature>
<reference evidence="4 5" key="1">
    <citation type="submission" date="2018-06" db="EMBL/GenBank/DDBJ databases">
        <authorList>
            <consortium name="Pathogen Informatics"/>
            <person name="Doyle S."/>
        </authorList>
    </citation>
    <scope>NUCLEOTIDE SEQUENCE [LARGE SCALE GENOMIC DNA]</scope>
    <source>
        <strain evidence="4 5">NCTC11388</strain>
    </source>
</reference>
<dbReference type="Gene3D" id="2.60.450.10">
    <property type="entry name" value="Lipopolysaccharide (LPS) transport protein A like domain"/>
    <property type="match status" value="2"/>
</dbReference>
<feature type="signal peptide" evidence="2">
    <location>
        <begin position="1"/>
        <end position="25"/>
    </location>
</feature>
<feature type="compositionally biased region" description="Low complexity" evidence="1">
    <location>
        <begin position="741"/>
        <end position="751"/>
    </location>
</feature>
<feature type="domain" description="Organic solvent tolerance-like N-terminal" evidence="3">
    <location>
        <begin position="46"/>
        <end position="189"/>
    </location>
</feature>
<dbReference type="EMBL" id="UGYW01000002">
    <property type="protein sequence ID" value="SUJ06823.1"/>
    <property type="molecule type" value="Genomic_DNA"/>
</dbReference>
<sequence length="803" mass="89910">MHIFAAVKRLFLFALTYIFCLFASAQQPQPTGDQLKLVSSSSMRLVKNPDRTIYYRPVFEHKGSTLSADSGYMYEDGIGRQFFEAFDNVVITQPSGTIIYSDKLHYDAAPQVATLTRNVRMVDKSSVLTTNYLTYNMRSKVGTYTGGGRIVSKGDTITSKNAYYFENTQDAYFRNKVVVRTPDVKIYTDTMRYNSVQRVTYFFGPTNIKGNKGENLYTEKGNYNTATGVARFSKNNLYTEGSKFLKGDSLYYDRATGEGKAYRNVVFVDTVDKFYANGGYGLYKQSDESITMTDKPLVTMVIKKDSTSTSDSTSAKPAEKEEKGKKSGKEKSVEKKKSKEEESFKEISPITPVSKDSLSATVKPEPQVDSAYMTADTLYSKVIFLKDYKALDFKLDRNGGLIEEIADEDYGDDDGNTDSLSMSGNISSLSDSTQTDSVHIEGLKSDSAKTVIKQVKETSKTISKNTTAPPKKPAVVQQEKGDPNKILISKTLAADSVLRHRTVLPKGNESDSLINKALLVAKSPDSVTTTPKDSAYLDTARTRIIKAHYNVRMFKSDLQAVADSVYYGMADSMFRFMGRPMIWAEGSQISADTLYLQIKEQRLDNMLLVNSAFMVNAVLDTIKFNQLKGRKITGFFAGNNLDRLFVDGNAENMIFVVNEEKKVITEMFHDRSSRIKILMENRKIKDYVSIRKVDGKVYPLSMVTNENEVLPGFIWRPEDRPVSKEDLLNRKREIPKDINTPAAGSSAGSKSAPKEPVTEKKDPKEGIKTEVKKPAEQKTEPKKVNQESKNPVKEESEPVMETN</sequence>
<protein>
    <submittedName>
        <fullName evidence="4">Organic solvent tolerance protein OstA</fullName>
    </submittedName>
</protein>
<dbReference type="InterPro" id="IPR005653">
    <property type="entry name" value="OstA-like_N"/>
</dbReference>
<feature type="region of interest" description="Disordered" evidence="1">
    <location>
        <begin position="304"/>
        <end position="350"/>
    </location>
</feature>
<evidence type="ECO:0000313" key="4">
    <source>
        <dbReference type="EMBL" id="SUJ06823.1"/>
    </source>
</evidence>
<feature type="compositionally biased region" description="Basic and acidic residues" evidence="1">
    <location>
        <begin position="752"/>
        <end position="796"/>
    </location>
</feature>